<feature type="compositionally biased region" description="Polar residues" evidence="1">
    <location>
        <begin position="1"/>
        <end position="15"/>
    </location>
</feature>
<keyword evidence="3" id="KW-1185">Reference proteome</keyword>
<dbReference type="EMBL" id="MU004331">
    <property type="protein sequence ID" value="KAF2656909.1"/>
    <property type="molecule type" value="Genomic_DNA"/>
</dbReference>
<name>A0A6A6TAC2_9PLEO</name>
<feature type="region of interest" description="Disordered" evidence="1">
    <location>
        <begin position="1"/>
        <end position="74"/>
    </location>
</feature>
<sequence length="285" mass="29398">MPAYRSTGQAQTGQHAQRRRPASPRRPPPVLLLEGGASTGGLAGGGWRNMGASKPPDGSRPACTPTPGPQGARAAGIGAVHLRPEDVNACEDGTRGHTWRTWVKLYSHASSGPALFFCTARAPLGTYQRAPHVNKQPARLLQHRQCITASPLCPCSPVGWWLAGSTSSSSSSVCMRAPGLSSSTTHPLGLCCVCSPACSLGARTPPCTRARASCRSSGALVADAETGAPQSGFPQLSFLCSHALARVLSAKGPVARCDSYAISRGSRDGSPVIRAPSCAARLAAV</sequence>
<gene>
    <name evidence="2" type="ORF">K491DRAFT_677691</name>
</gene>
<protein>
    <submittedName>
        <fullName evidence="2">Uncharacterized protein</fullName>
    </submittedName>
</protein>
<evidence type="ECO:0000256" key="1">
    <source>
        <dbReference type="SAM" id="MobiDB-lite"/>
    </source>
</evidence>
<dbReference type="AlphaFoldDB" id="A0A6A6TAC2"/>
<organism evidence="2 3">
    <name type="scientific">Lophiostoma macrostomum CBS 122681</name>
    <dbReference type="NCBI Taxonomy" id="1314788"/>
    <lineage>
        <taxon>Eukaryota</taxon>
        <taxon>Fungi</taxon>
        <taxon>Dikarya</taxon>
        <taxon>Ascomycota</taxon>
        <taxon>Pezizomycotina</taxon>
        <taxon>Dothideomycetes</taxon>
        <taxon>Pleosporomycetidae</taxon>
        <taxon>Pleosporales</taxon>
        <taxon>Lophiostomataceae</taxon>
        <taxon>Lophiostoma</taxon>
    </lineage>
</organism>
<evidence type="ECO:0000313" key="3">
    <source>
        <dbReference type="Proteomes" id="UP000799324"/>
    </source>
</evidence>
<dbReference type="Proteomes" id="UP000799324">
    <property type="component" value="Unassembled WGS sequence"/>
</dbReference>
<proteinExistence type="predicted"/>
<accession>A0A6A6TAC2</accession>
<feature type="compositionally biased region" description="Gly residues" evidence="1">
    <location>
        <begin position="37"/>
        <end position="48"/>
    </location>
</feature>
<reference evidence="2" key="1">
    <citation type="journal article" date="2020" name="Stud. Mycol.">
        <title>101 Dothideomycetes genomes: a test case for predicting lifestyles and emergence of pathogens.</title>
        <authorList>
            <person name="Haridas S."/>
            <person name="Albert R."/>
            <person name="Binder M."/>
            <person name="Bloem J."/>
            <person name="Labutti K."/>
            <person name="Salamov A."/>
            <person name="Andreopoulos B."/>
            <person name="Baker S."/>
            <person name="Barry K."/>
            <person name="Bills G."/>
            <person name="Bluhm B."/>
            <person name="Cannon C."/>
            <person name="Castanera R."/>
            <person name="Culley D."/>
            <person name="Daum C."/>
            <person name="Ezra D."/>
            <person name="Gonzalez J."/>
            <person name="Henrissat B."/>
            <person name="Kuo A."/>
            <person name="Liang C."/>
            <person name="Lipzen A."/>
            <person name="Lutzoni F."/>
            <person name="Magnuson J."/>
            <person name="Mondo S."/>
            <person name="Nolan M."/>
            <person name="Ohm R."/>
            <person name="Pangilinan J."/>
            <person name="Park H.-J."/>
            <person name="Ramirez L."/>
            <person name="Alfaro M."/>
            <person name="Sun H."/>
            <person name="Tritt A."/>
            <person name="Yoshinaga Y."/>
            <person name="Zwiers L.-H."/>
            <person name="Turgeon B."/>
            <person name="Goodwin S."/>
            <person name="Spatafora J."/>
            <person name="Crous P."/>
            <person name="Grigoriev I."/>
        </authorList>
    </citation>
    <scope>NUCLEOTIDE SEQUENCE</scope>
    <source>
        <strain evidence="2">CBS 122681</strain>
    </source>
</reference>
<evidence type="ECO:0000313" key="2">
    <source>
        <dbReference type="EMBL" id="KAF2656909.1"/>
    </source>
</evidence>